<reference evidence="1" key="2">
    <citation type="submission" date="2020-09" db="EMBL/GenBank/DDBJ databases">
        <authorList>
            <person name="Sun Q."/>
            <person name="Zhou Y."/>
        </authorList>
    </citation>
    <scope>NUCLEOTIDE SEQUENCE</scope>
    <source>
        <strain evidence="1">CGMCC 1.16134</strain>
    </source>
</reference>
<evidence type="ECO:0000313" key="2">
    <source>
        <dbReference type="Proteomes" id="UP000637643"/>
    </source>
</evidence>
<proteinExistence type="predicted"/>
<dbReference type="EMBL" id="BMKR01000066">
    <property type="protein sequence ID" value="GGG13871.1"/>
    <property type="molecule type" value="Genomic_DNA"/>
</dbReference>
<reference evidence="1" key="1">
    <citation type="journal article" date="2014" name="Int. J. Syst. Evol. Microbiol.">
        <title>Complete genome sequence of Corynebacterium casei LMG S-19264T (=DSM 44701T), isolated from a smear-ripened cheese.</title>
        <authorList>
            <consortium name="US DOE Joint Genome Institute (JGI-PGF)"/>
            <person name="Walter F."/>
            <person name="Albersmeier A."/>
            <person name="Kalinowski J."/>
            <person name="Ruckert C."/>
        </authorList>
    </citation>
    <scope>NUCLEOTIDE SEQUENCE</scope>
    <source>
        <strain evidence="1">CGMCC 1.16134</strain>
    </source>
</reference>
<gene>
    <name evidence="1" type="ORF">GCM10010912_67850</name>
</gene>
<name>A0A917LCK9_9BACL</name>
<comment type="caution">
    <text evidence="1">The sequence shown here is derived from an EMBL/GenBank/DDBJ whole genome shotgun (WGS) entry which is preliminary data.</text>
</comment>
<evidence type="ECO:0000313" key="1">
    <source>
        <dbReference type="EMBL" id="GGG13871.1"/>
    </source>
</evidence>
<accession>A0A917LCK9</accession>
<sequence length="60" mass="6405">MSMGMESAPVALAGVGNGAADHCSELILLKEGEIKQCGFMKKSCNIRCVSANAMFVWRVI</sequence>
<keyword evidence="2" id="KW-1185">Reference proteome</keyword>
<dbReference type="AlphaFoldDB" id="A0A917LCK9"/>
<organism evidence="1 2">
    <name type="scientific">Paenibacillus albidus</name>
    <dbReference type="NCBI Taxonomy" id="2041023"/>
    <lineage>
        <taxon>Bacteria</taxon>
        <taxon>Bacillati</taxon>
        <taxon>Bacillota</taxon>
        <taxon>Bacilli</taxon>
        <taxon>Bacillales</taxon>
        <taxon>Paenibacillaceae</taxon>
        <taxon>Paenibacillus</taxon>
    </lineage>
</organism>
<dbReference type="Proteomes" id="UP000637643">
    <property type="component" value="Unassembled WGS sequence"/>
</dbReference>
<protein>
    <submittedName>
        <fullName evidence="1">Uncharacterized protein</fullName>
    </submittedName>
</protein>